<keyword evidence="1" id="KW-1133">Transmembrane helix</keyword>
<keyword evidence="1" id="KW-0472">Membrane</keyword>
<dbReference type="KEGG" id="chyd:H4K34_06970"/>
<keyword evidence="1" id="KW-0812">Transmembrane</keyword>
<evidence type="ECO:0000313" key="2">
    <source>
        <dbReference type="EMBL" id="QNR25577.1"/>
    </source>
</evidence>
<feature type="transmembrane region" description="Helical" evidence="1">
    <location>
        <begin position="54"/>
        <end position="74"/>
    </location>
</feature>
<dbReference type="AlphaFoldDB" id="A0A7H0VIM9"/>
<organism evidence="2 3">
    <name type="scientific">Croceimicrobium hydrocarbonivorans</name>
    <dbReference type="NCBI Taxonomy" id="2761580"/>
    <lineage>
        <taxon>Bacteria</taxon>
        <taxon>Pseudomonadati</taxon>
        <taxon>Bacteroidota</taxon>
        <taxon>Flavobacteriia</taxon>
        <taxon>Flavobacteriales</taxon>
        <taxon>Owenweeksiaceae</taxon>
        <taxon>Croceimicrobium</taxon>
    </lineage>
</organism>
<dbReference type="InterPro" id="IPR013901">
    <property type="entry name" value="Anthrone_oxy"/>
</dbReference>
<sequence>MKAISLYSAVFLSGLSAGFYYAWQVSVIPGTKLISDSSFLESMQNINRAIQNPAFLLIFLGTLLALVGAAYFNFSQTEVFRWILAATLIYVFGVLGVTIAGNVPLNEYLDQVQLGRLDARGLSHVRDIFEKSWNLRHLIRTAFALLSFFLILGALYRFG</sequence>
<dbReference type="EMBL" id="CP060139">
    <property type="protein sequence ID" value="QNR25577.1"/>
    <property type="molecule type" value="Genomic_DNA"/>
</dbReference>
<feature type="transmembrane region" description="Helical" evidence="1">
    <location>
        <begin position="80"/>
        <end position="101"/>
    </location>
</feature>
<evidence type="ECO:0000313" key="3">
    <source>
        <dbReference type="Proteomes" id="UP000516305"/>
    </source>
</evidence>
<gene>
    <name evidence="2" type="ORF">H4K34_06970</name>
</gene>
<proteinExistence type="predicted"/>
<evidence type="ECO:0000256" key="1">
    <source>
        <dbReference type="SAM" id="Phobius"/>
    </source>
</evidence>
<reference evidence="2 3" key="1">
    <citation type="submission" date="2020-08" db="EMBL/GenBank/DDBJ databases">
        <title>Croceimicrobium hydrocarbonivorans gen. nov., sp. nov., a novel marine bacterium isolated from a bacterial consortium that degrades polyethylene terephthalate.</title>
        <authorList>
            <person name="Liu R."/>
        </authorList>
    </citation>
    <scope>NUCLEOTIDE SEQUENCE [LARGE SCALE GENOMIC DNA]</scope>
    <source>
        <strain evidence="2 3">A20-9</strain>
    </source>
</reference>
<name>A0A7H0VIM9_9FLAO</name>
<keyword evidence="3" id="KW-1185">Reference proteome</keyword>
<dbReference type="RefSeq" id="WP_210760104.1">
    <property type="nucleotide sequence ID" value="NZ_CP060139.1"/>
</dbReference>
<dbReference type="Pfam" id="PF08592">
    <property type="entry name" value="Anthrone_oxy"/>
    <property type="match status" value="1"/>
</dbReference>
<accession>A0A7H0VIM9</accession>
<feature type="transmembrane region" description="Helical" evidence="1">
    <location>
        <begin position="138"/>
        <end position="158"/>
    </location>
</feature>
<feature type="transmembrane region" description="Helical" evidence="1">
    <location>
        <begin position="6"/>
        <end position="23"/>
    </location>
</feature>
<dbReference type="Proteomes" id="UP000516305">
    <property type="component" value="Chromosome"/>
</dbReference>
<protein>
    <submittedName>
        <fullName evidence="2">DUF1772 domain-containing protein</fullName>
    </submittedName>
</protein>